<name>A0A072Q0U8_9EURO</name>
<reference evidence="4 5" key="1">
    <citation type="submission" date="2013-03" db="EMBL/GenBank/DDBJ databases">
        <title>The Genome Sequence of Exophiala aquamarina CBS 119918.</title>
        <authorList>
            <consortium name="The Broad Institute Genomics Platform"/>
            <person name="Cuomo C."/>
            <person name="de Hoog S."/>
            <person name="Gorbushina A."/>
            <person name="Walker B."/>
            <person name="Young S.K."/>
            <person name="Zeng Q."/>
            <person name="Gargeya S."/>
            <person name="Fitzgerald M."/>
            <person name="Haas B."/>
            <person name="Abouelleil A."/>
            <person name="Allen A.W."/>
            <person name="Alvarado L."/>
            <person name="Arachchi H.M."/>
            <person name="Berlin A.M."/>
            <person name="Chapman S.B."/>
            <person name="Gainer-Dewar J."/>
            <person name="Goldberg J."/>
            <person name="Griggs A."/>
            <person name="Gujja S."/>
            <person name="Hansen M."/>
            <person name="Howarth C."/>
            <person name="Imamovic A."/>
            <person name="Ireland A."/>
            <person name="Larimer J."/>
            <person name="McCowan C."/>
            <person name="Murphy C."/>
            <person name="Pearson M."/>
            <person name="Poon T.W."/>
            <person name="Priest M."/>
            <person name="Roberts A."/>
            <person name="Saif S."/>
            <person name="Shea T."/>
            <person name="Sisk P."/>
            <person name="Sykes S."/>
            <person name="Wortman J."/>
            <person name="Nusbaum C."/>
            <person name="Birren B."/>
        </authorList>
    </citation>
    <scope>NUCLEOTIDE SEQUENCE [LARGE SCALE GENOMIC DNA]</scope>
    <source>
        <strain evidence="4 5">CBS 119918</strain>
    </source>
</reference>
<dbReference type="PANTHER" id="PTHR43115">
    <property type="entry name" value="DEHYDROGENASE/REDUCTASE SDR FAMILY MEMBER 11"/>
    <property type="match status" value="1"/>
</dbReference>
<protein>
    <recommendedName>
        <fullName evidence="6">3-oxoacyl-[acyl-carrier protein] reductase</fullName>
    </recommendedName>
</protein>
<organism evidence="4 5">
    <name type="scientific">Exophiala aquamarina CBS 119918</name>
    <dbReference type="NCBI Taxonomy" id="1182545"/>
    <lineage>
        <taxon>Eukaryota</taxon>
        <taxon>Fungi</taxon>
        <taxon>Dikarya</taxon>
        <taxon>Ascomycota</taxon>
        <taxon>Pezizomycotina</taxon>
        <taxon>Eurotiomycetes</taxon>
        <taxon>Chaetothyriomycetidae</taxon>
        <taxon>Chaetothyriales</taxon>
        <taxon>Herpotrichiellaceae</taxon>
        <taxon>Exophiala</taxon>
    </lineage>
</organism>
<dbReference type="InterPro" id="IPR002347">
    <property type="entry name" value="SDR_fam"/>
</dbReference>
<comment type="similarity">
    <text evidence="1 3">Belongs to the short-chain dehydrogenases/reductases (SDR) family.</text>
</comment>
<gene>
    <name evidence="4" type="ORF">A1O9_03087</name>
</gene>
<dbReference type="HOGENOM" id="CLU_010194_8_1_1"/>
<dbReference type="GO" id="GO:0016491">
    <property type="term" value="F:oxidoreductase activity"/>
    <property type="evidence" value="ECO:0007669"/>
    <property type="project" value="UniProtKB-KW"/>
</dbReference>
<dbReference type="InterPro" id="IPR036291">
    <property type="entry name" value="NAD(P)-bd_dom_sf"/>
</dbReference>
<dbReference type="OrthoDB" id="1933717at2759"/>
<keyword evidence="2" id="KW-0560">Oxidoreductase</keyword>
<dbReference type="VEuPathDB" id="FungiDB:A1O9_03087"/>
<dbReference type="EMBL" id="AMGV01000002">
    <property type="protein sequence ID" value="KEF61520.1"/>
    <property type="molecule type" value="Genomic_DNA"/>
</dbReference>
<evidence type="ECO:0008006" key="6">
    <source>
        <dbReference type="Google" id="ProtNLM"/>
    </source>
</evidence>
<dbReference type="Gene3D" id="3.40.50.720">
    <property type="entry name" value="NAD(P)-binding Rossmann-like Domain"/>
    <property type="match status" value="1"/>
</dbReference>
<evidence type="ECO:0000313" key="5">
    <source>
        <dbReference type="Proteomes" id="UP000027920"/>
    </source>
</evidence>
<dbReference type="PRINTS" id="PR00080">
    <property type="entry name" value="SDRFAMILY"/>
</dbReference>
<accession>A0A072Q0U8</accession>
<dbReference type="Pfam" id="PF00106">
    <property type="entry name" value="adh_short"/>
    <property type="match status" value="1"/>
</dbReference>
<dbReference type="GeneID" id="25278026"/>
<sequence>MDPKDFGISTLPLQHEPYGPILPERLVGANKGKVAVVTGAGRGIGQAIAIALANSGANLALLDLSVEGQEETKRACQKYEGVQVEAYACDITDVTAVRAAFASLTKTLGPVDILVNNAGVSHGKMASAERFEDFWRAIEINFKGTMLCIYEVLQSMRARRTGAIINLASRAATIDMPTGLSYNSSKAAVARATSTLQEEFEVEGLGEDICAYSLHPGGVWGAMVTGALHADESTGGTTLEVQQQIRHIFKDGPELCGNTVAYLASGRAKELRGHYFDCRHDIERVCSFGHKTLRDHRLYNLTVKFLPGYENEP</sequence>
<dbReference type="SUPFAM" id="SSF51735">
    <property type="entry name" value="NAD(P)-binding Rossmann-fold domains"/>
    <property type="match status" value="1"/>
</dbReference>
<dbReference type="STRING" id="1182545.A0A072Q0U8"/>
<dbReference type="CDD" id="cd05233">
    <property type="entry name" value="SDR_c"/>
    <property type="match status" value="1"/>
</dbReference>
<proteinExistence type="inferred from homology"/>
<dbReference type="AlphaFoldDB" id="A0A072Q0U8"/>
<dbReference type="RefSeq" id="XP_013264110.1">
    <property type="nucleotide sequence ID" value="XM_013408656.1"/>
</dbReference>
<dbReference type="PANTHER" id="PTHR43115:SF4">
    <property type="entry name" value="DEHYDROGENASE_REDUCTASE SDR FAMILY MEMBER 11"/>
    <property type="match status" value="1"/>
</dbReference>
<dbReference type="Proteomes" id="UP000027920">
    <property type="component" value="Unassembled WGS sequence"/>
</dbReference>
<evidence type="ECO:0000256" key="1">
    <source>
        <dbReference type="ARBA" id="ARBA00006484"/>
    </source>
</evidence>
<evidence type="ECO:0000256" key="3">
    <source>
        <dbReference type="RuleBase" id="RU000363"/>
    </source>
</evidence>
<comment type="caution">
    <text evidence="4">The sequence shown here is derived from an EMBL/GenBank/DDBJ whole genome shotgun (WGS) entry which is preliminary data.</text>
</comment>
<keyword evidence="5" id="KW-1185">Reference proteome</keyword>
<dbReference type="PRINTS" id="PR00081">
    <property type="entry name" value="GDHRDH"/>
</dbReference>
<evidence type="ECO:0000256" key="2">
    <source>
        <dbReference type="ARBA" id="ARBA00023002"/>
    </source>
</evidence>
<evidence type="ECO:0000313" key="4">
    <source>
        <dbReference type="EMBL" id="KEF61520.1"/>
    </source>
</evidence>